<gene>
    <name evidence="1" type="ORF">A3H01_01195</name>
</gene>
<dbReference type="Proteomes" id="UP000177853">
    <property type="component" value="Unassembled WGS sequence"/>
</dbReference>
<evidence type="ECO:0000313" key="1">
    <source>
        <dbReference type="EMBL" id="OHA76666.1"/>
    </source>
</evidence>
<dbReference type="AlphaFoldDB" id="A0A1G2RUX9"/>
<organism evidence="1 2">
    <name type="scientific">Candidatus Wildermuthbacteria bacterium RIFCSPLOWO2_12_FULL_40_9</name>
    <dbReference type="NCBI Taxonomy" id="1802467"/>
    <lineage>
        <taxon>Bacteria</taxon>
        <taxon>Candidatus Wildermuthiibacteriota</taxon>
    </lineage>
</organism>
<reference evidence="1 2" key="1">
    <citation type="journal article" date="2016" name="Nat. Commun.">
        <title>Thousands of microbial genomes shed light on interconnected biogeochemical processes in an aquifer system.</title>
        <authorList>
            <person name="Anantharaman K."/>
            <person name="Brown C.T."/>
            <person name="Hug L.A."/>
            <person name="Sharon I."/>
            <person name="Castelle C.J."/>
            <person name="Probst A.J."/>
            <person name="Thomas B.C."/>
            <person name="Singh A."/>
            <person name="Wilkins M.J."/>
            <person name="Karaoz U."/>
            <person name="Brodie E.L."/>
            <person name="Williams K.H."/>
            <person name="Hubbard S.S."/>
            <person name="Banfield J.F."/>
        </authorList>
    </citation>
    <scope>NUCLEOTIDE SEQUENCE [LARGE SCALE GENOMIC DNA]</scope>
</reference>
<proteinExistence type="predicted"/>
<comment type="caution">
    <text evidence="1">The sequence shown here is derived from an EMBL/GenBank/DDBJ whole genome shotgun (WGS) entry which is preliminary data.</text>
</comment>
<protein>
    <submittedName>
        <fullName evidence="1">Uncharacterized protein</fullName>
    </submittedName>
</protein>
<sequence>MKDMLSVAVRKLVTLQDSVLGSVCDLLEKLGDPEWISALKKFLRKENPWGETTKLLSRVASVEVAGSKRFVAKDHIQAANIGWMSDNFKKLFLNFVEDNVEGGSITIHRLEYASLDVPILTELGDRAQISLIHLFELLKKQSKGESGPLLTNGCANIAYIIGSDSNLWAVNVSWDGARRCWGISAHSVGDPHRWRGGDQVLSRDS</sequence>
<name>A0A1G2RUX9_9BACT</name>
<dbReference type="EMBL" id="MHUM01000023">
    <property type="protein sequence ID" value="OHA76666.1"/>
    <property type="molecule type" value="Genomic_DNA"/>
</dbReference>
<accession>A0A1G2RUX9</accession>
<evidence type="ECO:0000313" key="2">
    <source>
        <dbReference type="Proteomes" id="UP000177853"/>
    </source>
</evidence>